<dbReference type="EC" id="2.5.1.78" evidence="3 7"/>
<feature type="binding site" evidence="7">
    <location>
        <position position="166"/>
    </location>
    <ligand>
        <name>5-amino-6-(D-ribitylamino)uracil</name>
        <dbReference type="ChEBI" id="CHEBI:15934"/>
    </ligand>
</feature>
<protein>
    <recommendedName>
        <fullName evidence="3 7">6,7-dimethyl-8-ribityllumazine synthase</fullName>
        <shortName evidence="7">DMRL synthase</shortName>
        <shortName evidence="7">LS</shortName>
        <shortName evidence="7">Lumazine synthase</shortName>
        <ecNumber evidence="3 7">2.5.1.78</ecNumber>
    </recommendedName>
</protein>
<evidence type="ECO:0000256" key="1">
    <source>
        <dbReference type="ARBA" id="ARBA00004917"/>
    </source>
</evidence>
<proteinExistence type="inferred from homology"/>
<keyword evidence="9" id="KW-1185">Reference proteome</keyword>
<dbReference type="PANTHER" id="PTHR21058">
    <property type="entry name" value="6,7-DIMETHYL-8-RIBITYLLUMAZINE SYNTHASE DMRL SYNTHASE LUMAZINE SYNTHASE"/>
    <property type="match status" value="1"/>
</dbReference>
<sequence length="208" mass="21963">MFPPPTGNRNHPARRLSGSLTALPFIHPTNGGDAGRLESGTSHPPHFHLQGTRMNIISPDHDGTSLRIGIVQARFSNEIGSAMLTVCTEKLIALGVAEADITVATVPGALEVPLVLQNMAASGDYDALIALGAVIRGETYHFELVSNESGAGVSRVGLDFNIPIANAILTTENDEQAHARIREKADDAAVVAVECANLVNRLSQNFPA</sequence>
<keyword evidence="5 7" id="KW-0808">Transferase</keyword>
<feature type="binding site" evidence="7">
    <location>
        <begin position="133"/>
        <end position="135"/>
    </location>
    <ligand>
        <name>5-amino-6-(D-ribitylamino)uracil</name>
        <dbReference type="ChEBI" id="CHEBI:15934"/>
    </ligand>
</feature>
<evidence type="ECO:0000256" key="5">
    <source>
        <dbReference type="ARBA" id="ARBA00022679"/>
    </source>
</evidence>
<feature type="binding site" evidence="7">
    <location>
        <begin position="109"/>
        <end position="111"/>
    </location>
    <ligand>
        <name>5-amino-6-(D-ribitylamino)uracil</name>
        <dbReference type="ChEBI" id="CHEBI:15934"/>
    </ligand>
</feature>
<dbReference type="EMBL" id="AGAY01000028">
    <property type="protein sequence ID" value="EGY52897.1"/>
    <property type="molecule type" value="Genomic_DNA"/>
</dbReference>
<dbReference type="GO" id="GO:0000906">
    <property type="term" value="F:6,7-dimethyl-8-ribityllumazine synthase activity"/>
    <property type="evidence" value="ECO:0007669"/>
    <property type="project" value="UniProtKB-UniRule"/>
</dbReference>
<feature type="binding site" evidence="7">
    <location>
        <position position="75"/>
    </location>
    <ligand>
        <name>5-amino-6-(D-ribitylamino)uracil</name>
        <dbReference type="ChEBI" id="CHEBI:15934"/>
    </ligand>
</feature>
<comment type="caution">
    <text evidence="8">The sequence shown here is derived from an EMBL/GenBank/DDBJ whole genome shotgun (WGS) entry which is preliminary data.</text>
</comment>
<evidence type="ECO:0000313" key="9">
    <source>
        <dbReference type="Proteomes" id="UP000003019"/>
    </source>
</evidence>
<evidence type="ECO:0000256" key="2">
    <source>
        <dbReference type="ARBA" id="ARBA00007424"/>
    </source>
</evidence>
<dbReference type="Gene3D" id="3.40.50.960">
    <property type="entry name" value="Lumazine/riboflavin synthase"/>
    <property type="match status" value="1"/>
</dbReference>
<evidence type="ECO:0000256" key="4">
    <source>
        <dbReference type="ARBA" id="ARBA00022619"/>
    </source>
</evidence>
<evidence type="ECO:0000256" key="7">
    <source>
        <dbReference type="HAMAP-Rule" id="MF_00178"/>
    </source>
</evidence>
<keyword evidence="4 7" id="KW-0686">Riboflavin biosynthesis</keyword>
<dbReference type="PATRIC" id="fig|1032488.3.peg.777"/>
<comment type="function">
    <text evidence="7">Catalyzes the formation of 6,7-dimethyl-8-ribityllumazine by condensation of 5-amino-6-(D-ribitylamino)uracil with 3,4-dihydroxy-2-butanone 4-phosphate. This is the penultimate step in the biosynthesis of riboflavin.</text>
</comment>
<evidence type="ECO:0000256" key="6">
    <source>
        <dbReference type="ARBA" id="ARBA00048785"/>
    </source>
</evidence>
<dbReference type="InterPro" id="IPR002180">
    <property type="entry name" value="LS/RS"/>
</dbReference>
<reference evidence="8 9" key="1">
    <citation type="submission" date="2011-05" db="EMBL/GenBank/DDBJ databases">
        <authorList>
            <person name="Muzny D."/>
            <person name="Qin X."/>
            <person name="Deng J."/>
            <person name="Jiang H."/>
            <person name="Liu Y."/>
            <person name="Qu J."/>
            <person name="Song X.-Z."/>
            <person name="Zhang L."/>
            <person name="Thornton R."/>
            <person name="Coyle M."/>
            <person name="Francisco L."/>
            <person name="Jackson L."/>
            <person name="Javaid M."/>
            <person name="Korchina V."/>
            <person name="Kovar C."/>
            <person name="Mata R."/>
            <person name="Mathew T."/>
            <person name="Ngo R."/>
            <person name="Nguyen L."/>
            <person name="Nguyen N."/>
            <person name="Okwuonu G."/>
            <person name="Ongeri F."/>
            <person name="Pham C."/>
            <person name="Simmons D."/>
            <person name="Wilczek-Boney K."/>
            <person name="Hale W."/>
            <person name="Jakkamsetti A."/>
            <person name="Pham P."/>
            <person name="Ruth R."/>
            <person name="San Lucas F."/>
            <person name="Warren J."/>
            <person name="Zhang J."/>
            <person name="Zhao Z."/>
            <person name="Zhou C."/>
            <person name="Zhu D."/>
            <person name="Lee S."/>
            <person name="Bess C."/>
            <person name="Blankenburg K."/>
            <person name="Forbes L."/>
            <person name="Fu Q."/>
            <person name="Gubbala S."/>
            <person name="Hirani K."/>
            <person name="Jayaseelan J.C."/>
            <person name="Lara F."/>
            <person name="Munidasa M."/>
            <person name="Palculict T."/>
            <person name="Patil S."/>
            <person name="Pu L.-L."/>
            <person name="Saada N."/>
            <person name="Tang L."/>
            <person name="Weissenberger G."/>
            <person name="Zhu Y."/>
            <person name="Hemphill L."/>
            <person name="Shang Y."/>
            <person name="Youmans B."/>
            <person name="Ayvaz T."/>
            <person name="Ross M."/>
            <person name="Santibanez J."/>
            <person name="Aqrawi P."/>
            <person name="Gross S."/>
            <person name="Joshi V."/>
            <person name="Fowler G."/>
            <person name="Nazareth L."/>
            <person name="Reid J."/>
            <person name="Worley K."/>
            <person name="Petrosino J."/>
            <person name="Highlander S."/>
            <person name="Gibbs R."/>
        </authorList>
    </citation>
    <scope>NUCLEOTIDE SEQUENCE [LARGE SCALE GENOMIC DNA]</scope>
    <source>
        <strain evidence="8 9">871</strain>
    </source>
</reference>
<evidence type="ECO:0000256" key="3">
    <source>
        <dbReference type="ARBA" id="ARBA00012664"/>
    </source>
</evidence>
<dbReference type="Proteomes" id="UP000003019">
    <property type="component" value="Unassembled WGS sequence"/>
</dbReference>
<comment type="similarity">
    <text evidence="2 7">Belongs to the DMRL synthase family.</text>
</comment>
<feature type="active site" description="Proton donor" evidence="7">
    <location>
        <position position="141"/>
    </location>
</feature>
<dbReference type="HOGENOM" id="CLU_089358_1_2_4"/>
<name>G4CGV4_9NEIS</name>
<dbReference type="InterPro" id="IPR036467">
    <property type="entry name" value="LS/RS_sf"/>
</dbReference>
<comment type="pathway">
    <text evidence="1 7">Cofactor biosynthesis; riboflavin biosynthesis; riboflavin from 2-hydroxy-3-oxobutyl phosphate and 5-amino-6-(D-ribitylamino)uracil: step 1/2.</text>
</comment>
<dbReference type="SUPFAM" id="SSF52121">
    <property type="entry name" value="Lumazine synthase"/>
    <property type="match status" value="1"/>
</dbReference>
<evidence type="ECO:0000313" key="8">
    <source>
        <dbReference type="EMBL" id="EGY52897.1"/>
    </source>
</evidence>
<dbReference type="NCBIfam" id="TIGR00114">
    <property type="entry name" value="lumazine-synth"/>
    <property type="match status" value="1"/>
</dbReference>
<feature type="binding site" evidence="7">
    <location>
        <position position="180"/>
    </location>
    <ligand>
        <name>(2S)-2-hydroxy-3-oxobutyl phosphate</name>
        <dbReference type="ChEBI" id="CHEBI:58830"/>
    </ligand>
</feature>
<dbReference type="UniPathway" id="UPA00275">
    <property type="reaction ID" value="UER00404"/>
</dbReference>
<comment type="catalytic activity">
    <reaction evidence="6 7">
        <text>(2S)-2-hydroxy-3-oxobutyl phosphate + 5-amino-6-(D-ribitylamino)uracil = 6,7-dimethyl-8-(1-D-ribityl)lumazine + phosphate + 2 H2O + H(+)</text>
        <dbReference type="Rhea" id="RHEA:26152"/>
        <dbReference type="ChEBI" id="CHEBI:15377"/>
        <dbReference type="ChEBI" id="CHEBI:15378"/>
        <dbReference type="ChEBI" id="CHEBI:15934"/>
        <dbReference type="ChEBI" id="CHEBI:43474"/>
        <dbReference type="ChEBI" id="CHEBI:58201"/>
        <dbReference type="ChEBI" id="CHEBI:58830"/>
        <dbReference type="EC" id="2.5.1.78"/>
    </reaction>
</comment>
<dbReference type="HAMAP" id="MF_00178">
    <property type="entry name" value="Lumazine_synth"/>
    <property type="match status" value="1"/>
</dbReference>
<dbReference type="GO" id="GO:0009231">
    <property type="term" value="P:riboflavin biosynthetic process"/>
    <property type="evidence" value="ECO:0007669"/>
    <property type="project" value="UniProtKB-UniRule"/>
</dbReference>
<dbReference type="CDD" id="cd09209">
    <property type="entry name" value="Lumazine_synthase-I"/>
    <property type="match status" value="1"/>
</dbReference>
<dbReference type="AlphaFoldDB" id="G4CGV4"/>
<dbReference type="InterPro" id="IPR034964">
    <property type="entry name" value="LS"/>
</dbReference>
<organism evidence="8 9">
    <name type="scientific">Neisseria shayeganii 871</name>
    <dbReference type="NCBI Taxonomy" id="1032488"/>
    <lineage>
        <taxon>Bacteria</taxon>
        <taxon>Pseudomonadati</taxon>
        <taxon>Pseudomonadota</taxon>
        <taxon>Betaproteobacteria</taxon>
        <taxon>Neisseriales</taxon>
        <taxon>Neisseriaceae</taxon>
        <taxon>Neisseria</taxon>
    </lineage>
</organism>
<accession>G4CGV4</accession>
<feature type="binding site" evidence="7">
    <location>
        <begin position="138"/>
        <end position="139"/>
    </location>
    <ligand>
        <name>(2S)-2-hydroxy-3-oxobutyl phosphate</name>
        <dbReference type="ChEBI" id="CHEBI:58830"/>
    </ligand>
</feature>
<dbReference type="GO" id="GO:0009349">
    <property type="term" value="C:riboflavin synthase complex"/>
    <property type="evidence" value="ECO:0007669"/>
    <property type="project" value="UniProtKB-UniRule"/>
</dbReference>
<dbReference type="PANTHER" id="PTHR21058:SF0">
    <property type="entry name" value="6,7-DIMETHYL-8-RIBITYLLUMAZINE SYNTHASE"/>
    <property type="match status" value="1"/>
</dbReference>
<dbReference type="Pfam" id="PF00885">
    <property type="entry name" value="DMRL_synthase"/>
    <property type="match status" value="1"/>
</dbReference>
<dbReference type="STRING" id="1032488.HMPREF9371_0843"/>
<dbReference type="GO" id="GO:0005829">
    <property type="term" value="C:cytosol"/>
    <property type="evidence" value="ECO:0007669"/>
    <property type="project" value="TreeGrafter"/>
</dbReference>
<gene>
    <name evidence="8" type="primary">ribE</name>
    <name evidence="7" type="synonym">ribH</name>
    <name evidence="8" type="ORF">HMPREF9371_0843</name>
</gene>